<keyword evidence="2" id="KW-1185">Reference proteome</keyword>
<dbReference type="Proteomes" id="UP000182818">
    <property type="component" value="Unassembled WGS sequence"/>
</dbReference>
<protein>
    <submittedName>
        <fullName evidence="1">GTP pyrophosphokinase</fullName>
    </submittedName>
</protein>
<gene>
    <name evidence="1" type="ORF">SAMN04487973_10471</name>
</gene>
<evidence type="ECO:0000313" key="2">
    <source>
        <dbReference type="Proteomes" id="UP000182818"/>
    </source>
</evidence>
<organism evidence="1 2">
    <name type="scientific">Pediococcus ethanolidurans</name>
    <dbReference type="NCBI Taxonomy" id="319653"/>
    <lineage>
        <taxon>Bacteria</taxon>
        <taxon>Bacillati</taxon>
        <taxon>Bacillota</taxon>
        <taxon>Bacilli</taxon>
        <taxon>Lactobacillales</taxon>
        <taxon>Lactobacillaceae</taxon>
        <taxon>Pediococcus</taxon>
    </lineage>
</organism>
<accession>A0A1H9N3J0</accession>
<reference evidence="1 2" key="1">
    <citation type="submission" date="2016-10" db="EMBL/GenBank/DDBJ databases">
        <authorList>
            <person name="Varghese N."/>
            <person name="Submissions S."/>
        </authorList>
    </citation>
    <scope>NUCLEOTIDE SEQUENCE [LARGE SCALE GENOMIC DNA]</scope>
    <source>
        <strain evidence="1 2">CGMCC 1.3889</strain>
    </source>
</reference>
<comment type="caution">
    <text evidence="1">The sequence shown here is derived from an EMBL/GenBank/DDBJ whole genome shotgun (WGS) entry which is preliminary data.</text>
</comment>
<dbReference type="EMBL" id="FOGK01000004">
    <property type="protein sequence ID" value="SER30391.1"/>
    <property type="molecule type" value="Genomic_DNA"/>
</dbReference>
<dbReference type="Gene3D" id="1.10.287.860">
    <property type="entry name" value="Nucleotidyltransferase"/>
    <property type="match status" value="1"/>
</dbReference>
<proteinExistence type="predicted"/>
<evidence type="ECO:0000313" key="1">
    <source>
        <dbReference type="EMBL" id="SER30391.1"/>
    </source>
</evidence>
<sequence>MWASLEHKLRYKTDIDDKLVAQYGENLRGYADELSGIEHKMQGIYKKLNNYDA</sequence>
<name>A0A1H9N3J0_9LACO</name>